<proteinExistence type="predicted"/>
<reference evidence="2 3" key="1">
    <citation type="submission" date="2014-06" db="EMBL/GenBank/DDBJ databases">
        <title>Evolutionary Origins and Diversification of the Mycorrhizal Mutualists.</title>
        <authorList>
            <consortium name="DOE Joint Genome Institute"/>
            <consortium name="Mycorrhizal Genomics Consortium"/>
            <person name="Kohler A."/>
            <person name="Kuo A."/>
            <person name="Nagy L.G."/>
            <person name="Floudas D."/>
            <person name="Copeland A."/>
            <person name="Barry K.W."/>
            <person name="Cichocki N."/>
            <person name="Veneault-Fourrey C."/>
            <person name="LaButti K."/>
            <person name="Lindquist E.A."/>
            <person name="Lipzen A."/>
            <person name="Lundell T."/>
            <person name="Morin E."/>
            <person name="Murat C."/>
            <person name="Riley R."/>
            <person name="Ohm R."/>
            <person name="Sun H."/>
            <person name="Tunlid A."/>
            <person name="Henrissat B."/>
            <person name="Grigoriev I.V."/>
            <person name="Hibbett D.S."/>
            <person name="Martin F."/>
        </authorList>
    </citation>
    <scope>NUCLEOTIDE SEQUENCE [LARGE SCALE GENOMIC DNA]</scope>
    <source>
        <strain evidence="2 3">FD-325 SS-3</strain>
    </source>
</reference>
<evidence type="ECO:0000313" key="2">
    <source>
        <dbReference type="EMBL" id="KII83127.1"/>
    </source>
</evidence>
<dbReference type="Proteomes" id="UP000053263">
    <property type="component" value="Unassembled WGS sequence"/>
</dbReference>
<dbReference type="AlphaFoldDB" id="A0A0C9SPY7"/>
<accession>A0A0C9SPY7</accession>
<protein>
    <submittedName>
        <fullName evidence="2">Unplaced genomic scaffold PLICRscaffold_29, whole genome shotgun sequence</fullName>
    </submittedName>
</protein>
<dbReference type="OrthoDB" id="2794493at2759"/>
<dbReference type="HOGENOM" id="CLU_134562_0_0_1"/>
<evidence type="ECO:0000313" key="3">
    <source>
        <dbReference type="Proteomes" id="UP000053263"/>
    </source>
</evidence>
<keyword evidence="3" id="KW-1185">Reference proteome</keyword>
<name>A0A0C9SPY7_PLICR</name>
<feature type="non-terminal residue" evidence="2">
    <location>
        <position position="1"/>
    </location>
</feature>
<organism evidence="2 3">
    <name type="scientific">Plicaturopsis crispa FD-325 SS-3</name>
    <dbReference type="NCBI Taxonomy" id="944288"/>
    <lineage>
        <taxon>Eukaryota</taxon>
        <taxon>Fungi</taxon>
        <taxon>Dikarya</taxon>
        <taxon>Basidiomycota</taxon>
        <taxon>Agaricomycotina</taxon>
        <taxon>Agaricomycetes</taxon>
        <taxon>Agaricomycetidae</taxon>
        <taxon>Amylocorticiales</taxon>
        <taxon>Amylocorticiaceae</taxon>
        <taxon>Plicatura</taxon>
        <taxon>Plicaturopsis crispa</taxon>
    </lineage>
</organism>
<dbReference type="EMBL" id="KN832582">
    <property type="protein sequence ID" value="KII83127.1"/>
    <property type="molecule type" value="Genomic_DNA"/>
</dbReference>
<evidence type="ECO:0000256" key="1">
    <source>
        <dbReference type="SAM" id="MobiDB-lite"/>
    </source>
</evidence>
<gene>
    <name evidence="2" type="ORF">PLICRDRAFT_119787</name>
</gene>
<feature type="region of interest" description="Disordered" evidence="1">
    <location>
        <begin position="150"/>
        <end position="169"/>
    </location>
</feature>
<sequence length="169" mass="19370">LLDFRLRTCKSRKGLLRHARHFFFPLQASAMSGDETDEEGKGPAKTFRIVTPEWRSAVLTTFLRTVDDIGHENWRSPVHSRAVQGNPPRTRVEVDKPTSFNLELCKPIRGLWRNCYDSAWLASLQPWELAHLEPRDDDYDFTIPSEELTRASANKSRRGVPCSRPHVSG</sequence>